<evidence type="ECO:0000256" key="1">
    <source>
        <dbReference type="SAM" id="MobiDB-lite"/>
    </source>
</evidence>
<feature type="region of interest" description="Disordered" evidence="1">
    <location>
        <begin position="60"/>
        <end position="82"/>
    </location>
</feature>
<dbReference type="WBParaSite" id="Pan_g22131.t1">
    <property type="protein sequence ID" value="Pan_g22131.t1"/>
    <property type="gene ID" value="Pan_g22131"/>
</dbReference>
<evidence type="ECO:0000313" key="3">
    <source>
        <dbReference type="WBParaSite" id="Pan_g22131.t1"/>
    </source>
</evidence>
<protein>
    <submittedName>
        <fullName evidence="3">60S ribosomal protein L13</fullName>
    </submittedName>
</protein>
<feature type="region of interest" description="Disordered" evidence="1">
    <location>
        <begin position="1"/>
        <end position="20"/>
    </location>
</feature>
<organism evidence="2 3">
    <name type="scientific">Panagrellus redivivus</name>
    <name type="common">Microworm</name>
    <dbReference type="NCBI Taxonomy" id="6233"/>
    <lineage>
        <taxon>Eukaryota</taxon>
        <taxon>Metazoa</taxon>
        <taxon>Ecdysozoa</taxon>
        <taxon>Nematoda</taxon>
        <taxon>Chromadorea</taxon>
        <taxon>Rhabditida</taxon>
        <taxon>Tylenchina</taxon>
        <taxon>Panagrolaimomorpha</taxon>
        <taxon>Panagrolaimoidea</taxon>
        <taxon>Panagrolaimidae</taxon>
        <taxon>Panagrellus</taxon>
    </lineage>
</organism>
<proteinExistence type="predicted"/>
<dbReference type="Proteomes" id="UP000492821">
    <property type="component" value="Unassembled WGS sequence"/>
</dbReference>
<evidence type="ECO:0000313" key="2">
    <source>
        <dbReference type="Proteomes" id="UP000492821"/>
    </source>
</evidence>
<reference evidence="3" key="2">
    <citation type="submission" date="2020-10" db="UniProtKB">
        <authorList>
            <consortium name="WormBaseParasite"/>
        </authorList>
    </citation>
    <scope>IDENTIFICATION</scope>
</reference>
<sequence>MVTMCHPRVHRAKTPPTRPFQCTERSGITWLPRFSMLAIDNNIEKPALPTEIGYKKRVATPTASPKLAKRLKTELKNAAKTT</sequence>
<accession>A0A7E4VKQ9</accession>
<name>A0A7E4VKQ9_PANRE</name>
<feature type="compositionally biased region" description="Basic and acidic residues" evidence="1">
    <location>
        <begin position="71"/>
        <end position="82"/>
    </location>
</feature>
<keyword evidence="2" id="KW-1185">Reference proteome</keyword>
<dbReference type="AlphaFoldDB" id="A0A7E4VKQ9"/>
<reference evidence="2" key="1">
    <citation type="journal article" date="2013" name="Genetics">
        <title>The draft genome and transcriptome of Panagrellus redivivus are shaped by the harsh demands of a free-living lifestyle.</title>
        <authorList>
            <person name="Srinivasan J."/>
            <person name="Dillman A.R."/>
            <person name="Macchietto M.G."/>
            <person name="Heikkinen L."/>
            <person name="Lakso M."/>
            <person name="Fracchia K.M."/>
            <person name="Antoshechkin I."/>
            <person name="Mortazavi A."/>
            <person name="Wong G."/>
            <person name="Sternberg P.W."/>
        </authorList>
    </citation>
    <scope>NUCLEOTIDE SEQUENCE [LARGE SCALE GENOMIC DNA]</scope>
    <source>
        <strain evidence="2">MT8872</strain>
    </source>
</reference>